<keyword evidence="8 10" id="KW-0594">Phospholipid biosynthesis</keyword>
<dbReference type="RefSeq" id="WP_322877683.1">
    <property type="nucleotide sequence ID" value="NZ_JAVMIP010000004.1"/>
</dbReference>
<dbReference type="PANTHER" id="PTHR30309">
    <property type="entry name" value="INNER MEMBRANE PROTEIN YGIH"/>
    <property type="match status" value="1"/>
</dbReference>
<keyword evidence="4 10" id="KW-0812">Transmembrane</keyword>
<evidence type="ECO:0000256" key="6">
    <source>
        <dbReference type="ARBA" id="ARBA00023098"/>
    </source>
</evidence>
<dbReference type="Proteomes" id="UP001268256">
    <property type="component" value="Unassembled WGS sequence"/>
</dbReference>
<keyword evidence="12" id="KW-1185">Reference proteome</keyword>
<dbReference type="EC" id="2.3.1.275" evidence="10"/>
<comment type="function">
    <text evidence="10">Catalyzes the transfer of an acyl group from acyl-phosphate (acyl-PO(4)) to glycerol-3-phosphate (G3P) to form lysophosphatidic acid (LPA). This enzyme utilizes acyl-phosphate as fatty acyl donor, but not acyl-CoA or acyl-ACP.</text>
</comment>
<comment type="pathway">
    <text evidence="10">Lipid metabolism; phospholipid metabolism.</text>
</comment>
<keyword evidence="7 10" id="KW-0472">Membrane</keyword>
<reference evidence="12" key="1">
    <citation type="submission" date="2023-07" db="EMBL/GenBank/DDBJ databases">
        <authorList>
            <person name="Luz R."/>
            <person name="Cordeiro R."/>
            <person name="Fonseca A."/>
            <person name="Goncalves V."/>
        </authorList>
    </citation>
    <scope>NUCLEOTIDE SEQUENCE [LARGE SCALE GENOMIC DNA]</scope>
    <source>
        <strain evidence="12">BACA0444</strain>
    </source>
</reference>
<feature type="transmembrane region" description="Helical" evidence="10">
    <location>
        <begin position="126"/>
        <end position="147"/>
    </location>
</feature>
<keyword evidence="2 10" id="KW-0444">Lipid biosynthesis</keyword>
<protein>
    <recommendedName>
        <fullName evidence="10">Glycerol-3-phosphate acyltransferase</fullName>
    </recommendedName>
    <alternativeName>
        <fullName evidence="10">Acyl-PO4 G3P acyltransferase</fullName>
    </alternativeName>
    <alternativeName>
        <fullName evidence="10">Acyl-phosphate--glycerol-3-phosphate acyltransferase</fullName>
    </alternativeName>
    <alternativeName>
        <fullName evidence="10">G3P acyltransferase</fullName>
        <shortName evidence="10">GPAT</shortName>
        <ecNumber evidence="10">2.3.1.275</ecNumber>
    </alternativeName>
    <alternativeName>
        <fullName evidence="10">Lysophosphatidic acid synthase</fullName>
        <shortName evidence="10">LPA synthase</shortName>
    </alternativeName>
</protein>
<organism evidence="11 12">
    <name type="scientific">Pseudocalidococcus azoricus BACA0444</name>
    <dbReference type="NCBI Taxonomy" id="2918990"/>
    <lineage>
        <taxon>Bacteria</taxon>
        <taxon>Bacillati</taxon>
        <taxon>Cyanobacteriota</taxon>
        <taxon>Cyanophyceae</taxon>
        <taxon>Acaryochloridales</taxon>
        <taxon>Thermosynechococcaceae</taxon>
        <taxon>Pseudocalidococcus</taxon>
        <taxon>Pseudocalidococcus azoricus</taxon>
    </lineage>
</organism>
<feature type="transmembrane region" description="Helical" evidence="10">
    <location>
        <begin position="167"/>
        <end position="191"/>
    </location>
</feature>
<dbReference type="SMART" id="SM01207">
    <property type="entry name" value="G3P_acyltransf"/>
    <property type="match status" value="1"/>
</dbReference>
<dbReference type="Pfam" id="PF02660">
    <property type="entry name" value="G3P_acyltransf"/>
    <property type="match status" value="1"/>
</dbReference>
<evidence type="ECO:0000313" key="12">
    <source>
        <dbReference type="Proteomes" id="UP001268256"/>
    </source>
</evidence>
<dbReference type="GO" id="GO:0043772">
    <property type="term" value="F:acyl-phosphate glycerol-3-phosphate acyltransferase activity"/>
    <property type="evidence" value="ECO:0007669"/>
    <property type="project" value="UniProtKB-UniRule"/>
</dbReference>
<dbReference type="NCBIfam" id="TIGR00023">
    <property type="entry name" value="glycerol-3-phosphate 1-O-acyltransferase PlsY"/>
    <property type="match status" value="1"/>
</dbReference>
<gene>
    <name evidence="10 11" type="primary">plsY</name>
    <name evidence="11" type="ORF">RIF25_06240</name>
</gene>
<keyword evidence="11" id="KW-0012">Acyltransferase</keyword>
<feature type="transmembrane region" description="Helical" evidence="10">
    <location>
        <begin position="88"/>
        <end position="106"/>
    </location>
</feature>
<evidence type="ECO:0000313" key="11">
    <source>
        <dbReference type="EMBL" id="MDS3860405.1"/>
    </source>
</evidence>
<proteinExistence type="inferred from homology"/>
<evidence type="ECO:0000256" key="7">
    <source>
        <dbReference type="ARBA" id="ARBA00023136"/>
    </source>
</evidence>
<keyword evidence="6 10" id="KW-0443">Lipid metabolism</keyword>
<comment type="catalytic activity">
    <reaction evidence="10">
        <text>an acyl phosphate + sn-glycerol 3-phosphate = a 1-acyl-sn-glycero-3-phosphate + phosphate</text>
        <dbReference type="Rhea" id="RHEA:34075"/>
        <dbReference type="ChEBI" id="CHEBI:43474"/>
        <dbReference type="ChEBI" id="CHEBI:57597"/>
        <dbReference type="ChEBI" id="CHEBI:57970"/>
        <dbReference type="ChEBI" id="CHEBI:59918"/>
        <dbReference type="EC" id="2.3.1.275"/>
    </reaction>
</comment>
<keyword evidence="9 10" id="KW-1208">Phospholipid metabolism</keyword>
<accession>A0AAE4FQP3</accession>
<feature type="transmembrane region" description="Helical" evidence="10">
    <location>
        <begin position="6"/>
        <end position="28"/>
    </location>
</feature>
<evidence type="ECO:0000256" key="9">
    <source>
        <dbReference type="ARBA" id="ARBA00023264"/>
    </source>
</evidence>
<keyword evidence="3 10" id="KW-0808">Transferase</keyword>
<evidence type="ECO:0000256" key="4">
    <source>
        <dbReference type="ARBA" id="ARBA00022692"/>
    </source>
</evidence>
<evidence type="ECO:0000256" key="5">
    <source>
        <dbReference type="ARBA" id="ARBA00022989"/>
    </source>
</evidence>
<evidence type="ECO:0000256" key="1">
    <source>
        <dbReference type="ARBA" id="ARBA00022475"/>
    </source>
</evidence>
<evidence type="ECO:0000256" key="3">
    <source>
        <dbReference type="ARBA" id="ARBA00022679"/>
    </source>
</evidence>
<sequence length="224" mass="23652">MTSSQVIWIAGLGLISYLLGSIPTGYLLGKWLKGIDIRDCGSGSTGATNVLRNLGWPAGLTVLIVDIGKGAVAISLGRWGLAGWSNDLGGLAQAGVLILLGLLAVIGHSQPIWLRFKGGKSVATSLGVLLALNWPTGLATLGVFLVVLGLSRIVSLGSIIAAMSLPIWFWVFGQPVPYIGLGVCMGLFVIWRHQSNIQRLWQGTEPKLGQPVSSTQTDLEQTAR</sequence>
<dbReference type="GO" id="GO:0005886">
    <property type="term" value="C:plasma membrane"/>
    <property type="evidence" value="ECO:0007669"/>
    <property type="project" value="UniProtKB-SubCell"/>
</dbReference>
<dbReference type="AlphaFoldDB" id="A0AAE4FQP3"/>
<keyword evidence="1 10" id="KW-1003">Cell membrane</keyword>
<comment type="caution">
    <text evidence="11">The sequence shown here is derived from an EMBL/GenBank/DDBJ whole genome shotgun (WGS) entry which is preliminary data.</text>
</comment>
<dbReference type="PANTHER" id="PTHR30309:SF0">
    <property type="entry name" value="GLYCEROL-3-PHOSPHATE ACYLTRANSFERASE-RELATED"/>
    <property type="match status" value="1"/>
</dbReference>
<evidence type="ECO:0000256" key="2">
    <source>
        <dbReference type="ARBA" id="ARBA00022516"/>
    </source>
</evidence>
<name>A0AAE4FQP3_9CYAN</name>
<comment type="similarity">
    <text evidence="10">Belongs to the PlsY family.</text>
</comment>
<comment type="subcellular location">
    <subcellularLocation>
        <location evidence="10">Cell membrane</location>
        <topology evidence="10">Multi-pass membrane protein</topology>
    </subcellularLocation>
</comment>
<dbReference type="InterPro" id="IPR003811">
    <property type="entry name" value="G3P_acylTferase_PlsY"/>
</dbReference>
<evidence type="ECO:0000256" key="8">
    <source>
        <dbReference type="ARBA" id="ARBA00023209"/>
    </source>
</evidence>
<comment type="subunit">
    <text evidence="10">Probably interacts with PlsX.</text>
</comment>
<evidence type="ECO:0000256" key="10">
    <source>
        <dbReference type="HAMAP-Rule" id="MF_01043"/>
    </source>
</evidence>
<dbReference type="GO" id="GO:0008654">
    <property type="term" value="P:phospholipid biosynthetic process"/>
    <property type="evidence" value="ECO:0007669"/>
    <property type="project" value="UniProtKB-UniRule"/>
</dbReference>
<dbReference type="EMBL" id="JAVMIP010000004">
    <property type="protein sequence ID" value="MDS3860405.1"/>
    <property type="molecule type" value="Genomic_DNA"/>
</dbReference>
<feature type="transmembrane region" description="Helical" evidence="10">
    <location>
        <begin position="54"/>
        <end position="76"/>
    </location>
</feature>
<dbReference type="HAMAP" id="MF_01043">
    <property type="entry name" value="PlsY"/>
    <property type="match status" value="1"/>
</dbReference>
<keyword evidence="5 10" id="KW-1133">Transmembrane helix</keyword>